<name>A0A9P6HIP6_9AGAM</name>
<dbReference type="Pfam" id="PF20236">
    <property type="entry name" value="DUF6593"/>
    <property type="match status" value="1"/>
</dbReference>
<gene>
    <name evidence="3" type="ORF">BJ322DRAFT_577284</name>
</gene>
<dbReference type="Proteomes" id="UP000736335">
    <property type="component" value="Unassembled WGS sequence"/>
</dbReference>
<reference evidence="3" key="1">
    <citation type="journal article" date="2020" name="Nat. Commun.">
        <title>Large-scale genome sequencing of mycorrhizal fungi provides insights into the early evolution of symbiotic traits.</title>
        <authorList>
            <person name="Miyauchi S."/>
            <person name="Kiss E."/>
            <person name="Kuo A."/>
            <person name="Drula E."/>
            <person name="Kohler A."/>
            <person name="Sanchez-Garcia M."/>
            <person name="Morin E."/>
            <person name="Andreopoulos B."/>
            <person name="Barry K.W."/>
            <person name="Bonito G."/>
            <person name="Buee M."/>
            <person name="Carver A."/>
            <person name="Chen C."/>
            <person name="Cichocki N."/>
            <person name="Clum A."/>
            <person name="Culley D."/>
            <person name="Crous P.W."/>
            <person name="Fauchery L."/>
            <person name="Girlanda M."/>
            <person name="Hayes R.D."/>
            <person name="Keri Z."/>
            <person name="LaButti K."/>
            <person name="Lipzen A."/>
            <person name="Lombard V."/>
            <person name="Magnuson J."/>
            <person name="Maillard F."/>
            <person name="Murat C."/>
            <person name="Nolan M."/>
            <person name="Ohm R.A."/>
            <person name="Pangilinan J."/>
            <person name="Pereira M.F."/>
            <person name="Perotto S."/>
            <person name="Peter M."/>
            <person name="Pfister S."/>
            <person name="Riley R."/>
            <person name="Sitrit Y."/>
            <person name="Stielow J.B."/>
            <person name="Szollosi G."/>
            <person name="Zifcakova L."/>
            <person name="Stursova M."/>
            <person name="Spatafora J.W."/>
            <person name="Tedersoo L."/>
            <person name="Vaario L.M."/>
            <person name="Yamada A."/>
            <person name="Yan M."/>
            <person name="Wang P."/>
            <person name="Xu J."/>
            <person name="Bruns T."/>
            <person name="Baldrian P."/>
            <person name="Vilgalys R."/>
            <person name="Dunand C."/>
            <person name="Henrissat B."/>
            <person name="Grigoriev I.V."/>
            <person name="Hibbett D."/>
            <person name="Nagy L.G."/>
            <person name="Martin F.M."/>
        </authorList>
    </citation>
    <scope>NUCLEOTIDE SEQUENCE</scope>
    <source>
        <strain evidence="3">UH-Tt-Lm1</strain>
    </source>
</reference>
<feature type="domain" description="DUF6593" evidence="2">
    <location>
        <begin position="11"/>
        <end position="195"/>
    </location>
</feature>
<comment type="caution">
    <text evidence="3">The sequence shown here is derived from an EMBL/GenBank/DDBJ whole genome shotgun (WGS) entry which is preliminary data.</text>
</comment>
<dbReference type="OrthoDB" id="3360976at2759"/>
<reference evidence="3" key="2">
    <citation type="submission" date="2020-11" db="EMBL/GenBank/DDBJ databases">
        <authorList>
            <consortium name="DOE Joint Genome Institute"/>
            <person name="Kuo A."/>
            <person name="Miyauchi S."/>
            <person name="Kiss E."/>
            <person name="Drula E."/>
            <person name="Kohler A."/>
            <person name="Sanchez-Garcia M."/>
            <person name="Andreopoulos B."/>
            <person name="Barry K.W."/>
            <person name="Bonito G."/>
            <person name="Buee M."/>
            <person name="Carver A."/>
            <person name="Chen C."/>
            <person name="Cichocki N."/>
            <person name="Clum A."/>
            <person name="Culley D."/>
            <person name="Crous P.W."/>
            <person name="Fauchery L."/>
            <person name="Girlanda M."/>
            <person name="Hayes R."/>
            <person name="Keri Z."/>
            <person name="Labutti K."/>
            <person name="Lipzen A."/>
            <person name="Lombard V."/>
            <person name="Magnuson J."/>
            <person name="Maillard F."/>
            <person name="Morin E."/>
            <person name="Murat C."/>
            <person name="Nolan M."/>
            <person name="Ohm R."/>
            <person name="Pangilinan J."/>
            <person name="Pereira M."/>
            <person name="Perotto S."/>
            <person name="Peter M."/>
            <person name="Riley R."/>
            <person name="Sitrit Y."/>
            <person name="Stielow B."/>
            <person name="Szollosi G."/>
            <person name="Zifcakova L."/>
            <person name="Stursova M."/>
            <person name="Spatafora J.W."/>
            <person name="Tedersoo L."/>
            <person name="Vaario L.-M."/>
            <person name="Yamada A."/>
            <person name="Yan M."/>
            <person name="Wang P."/>
            <person name="Xu J."/>
            <person name="Bruns T."/>
            <person name="Baldrian P."/>
            <person name="Vilgalys R."/>
            <person name="Henrissat B."/>
            <person name="Grigoriev I.V."/>
            <person name="Hibbett D."/>
            <person name="Nagy L.G."/>
            <person name="Martin F.M."/>
        </authorList>
    </citation>
    <scope>NUCLEOTIDE SEQUENCE</scope>
    <source>
        <strain evidence="3">UH-Tt-Lm1</strain>
    </source>
</reference>
<evidence type="ECO:0000313" key="4">
    <source>
        <dbReference type="Proteomes" id="UP000736335"/>
    </source>
</evidence>
<evidence type="ECO:0000256" key="1">
    <source>
        <dbReference type="SAM" id="MobiDB-lite"/>
    </source>
</evidence>
<protein>
    <recommendedName>
        <fullName evidence="2">DUF6593 domain-containing protein</fullName>
    </recommendedName>
</protein>
<feature type="region of interest" description="Disordered" evidence="1">
    <location>
        <begin position="50"/>
        <end position="70"/>
    </location>
</feature>
<proteinExistence type="predicted"/>
<keyword evidence="4" id="KW-1185">Reference proteome</keyword>
<dbReference type="AlphaFoldDB" id="A0A9P6HIP6"/>
<dbReference type="EMBL" id="WIUZ02000004">
    <property type="protein sequence ID" value="KAF9787764.1"/>
    <property type="molecule type" value="Genomic_DNA"/>
</dbReference>
<organism evidence="3 4">
    <name type="scientific">Thelephora terrestris</name>
    <dbReference type="NCBI Taxonomy" id="56493"/>
    <lineage>
        <taxon>Eukaryota</taxon>
        <taxon>Fungi</taxon>
        <taxon>Dikarya</taxon>
        <taxon>Basidiomycota</taxon>
        <taxon>Agaricomycotina</taxon>
        <taxon>Agaricomycetes</taxon>
        <taxon>Thelephorales</taxon>
        <taxon>Thelephoraceae</taxon>
        <taxon>Thelephora</taxon>
    </lineage>
</organism>
<dbReference type="InterPro" id="IPR046528">
    <property type="entry name" value="DUF6593"/>
</dbReference>
<sequence>MSGCTLRFERNSPLRTTLVDEATRRAKYRIETPVKVARSVTRITKFESPTPLHRDEEADSGCGKEQNKIETESHEAGYEIARIYWKWFSPNRIIFNGKVTTRRESLPRCGKLKGTRSFIFTGPDGVQYRWALGAMGLDPSKLVTADEKKTVIAEFHHAQHYINKQKAKLEVQSAGIDMLDYIILTFVIVEQTRRERIGCI</sequence>
<accession>A0A9P6HIP6</accession>
<evidence type="ECO:0000259" key="2">
    <source>
        <dbReference type="Pfam" id="PF20236"/>
    </source>
</evidence>
<evidence type="ECO:0000313" key="3">
    <source>
        <dbReference type="EMBL" id="KAF9787764.1"/>
    </source>
</evidence>